<dbReference type="InterPro" id="IPR013149">
    <property type="entry name" value="ADH-like_C"/>
</dbReference>
<dbReference type="EMBL" id="CP109535">
    <property type="protein sequence ID" value="WTY95415.1"/>
    <property type="molecule type" value="Genomic_DNA"/>
</dbReference>
<dbReference type="Gene3D" id="3.90.180.10">
    <property type="entry name" value="Medium-chain alcohol dehydrogenases, catalytic domain"/>
    <property type="match status" value="1"/>
</dbReference>
<evidence type="ECO:0000313" key="3">
    <source>
        <dbReference type="EMBL" id="WTY95415.1"/>
    </source>
</evidence>
<gene>
    <name evidence="3" type="ORF">OG626_11180</name>
</gene>
<dbReference type="SUPFAM" id="SSF50129">
    <property type="entry name" value="GroES-like"/>
    <property type="match status" value="1"/>
</dbReference>
<keyword evidence="1" id="KW-0560">Oxidoreductase</keyword>
<name>A0AAU3GT27_9ACTN</name>
<evidence type="ECO:0000256" key="1">
    <source>
        <dbReference type="ARBA" id="ARBA00023002"/>
    </source>
</evidence>
<dbReference type="AlphaFoldDB" id="A0AAU3GT27"/>
<dbReference type="Gene3D" id="3.40.50.720">
    <property type="entry name" value="NAD(P)-binding Rossmann-like Domain"/>
    <property type="match status" value="1"/>
</dbReference>
<dbReference type="PANTHER" id="PTHR43205:SF7">
    <property type="entry name" value="PROSTAGLANDIN REDUCTASE 1"/>
    <property type="match status" value="1"/>
</dbReference>
<proteinExistence type="predicted"/>
<dbReference type="CDD" id="cd05288">
    <property type="entry name" value="PGDH"/>
    <property type="match status" value="1"/>
</dbReference>
<evidence type="ECO:0000259" key="2">
    <source>
        <dbReference type="SMART" id="SM00829"/>
    </source>
</evidence>
<sequence>MTTIPKTAREVRLACHVEGRPVLGNFDIVEVDVPEPAEGEVVVRTDRLSLAAAYQDLMKADCKLPLPPWKLGERLGGGMIGTVVRSNSPHLAVGDLVQGMSGWCEYSVGPAQTYFKQSPDVFPSSAYFLSQGPTAYYGMAEVAKAGKDDVVFVSGAAGGVGALAGQIAKCRGAARVIGSAGSQAKVDYLVEELGFDAAFDYHDGPVVDRLRELAPDGINVFFDNVGGEQFEAAVQVAAPHARFALCGALSGQIGDTEAGLPRLDLMTAITKHLELRPFACYHTPEQIWAWAEHFGTWLGEGRFVFPHTVVEGGIEQAPQTLLSLLEGAYRGNVSLTVSG</sequence>
<dbReference type="InterPro" id="IPR045010">
    <property type="entry name" value="MDR_fam"/>
</dbReference>
<reference evidence="3" key="1">
    <citation type="submission" date="2022-10" db="EMBL/GenBank/DDBJ databases">
        <title>The complete genomes of actinobacterial strains from the NBC collection.</title>
        <authorList>
            <person name="Joergensen T.S."/>
            <person name="Alvarez Arevalo M."/>
            <person name="Sterndorff E.B."/>
            <person name="Faurdal D."/>
            <person name="Vuksanovic O."/>
            <person name="Mourched A.-S."/>
            <person name="Charusanti P."/>
            <person name="Shaw S."/>
            <person name="Blin K."/>
            <person name="Weber T."/>
        </authorList>
    </citation>
    <scope>NUCLEOTIDE SEQUENCE</scope>
    <source>
        <strain evidence="3">NBC_01401</strain>
    </source>
</reference>
<dbReference type="InterPro" id="IPR020843">
    <property type="entry name" value="ER"/>
</dbReference>
<dbReference type="Pfam" id="PF00107">
    <property type="entry name" value="ADH_zinc_N"/>
    <property type="match status" value="1"/>
</dbReference>
<protein>
    <submittedName>
        <fullName evidence="3">NADP-dependent oxidoreductase</fullName>
    </submittedName>
</protein>
<dbReference type="SUPFAM" id="SSF51735">
    <property type="entry name" value="NAD(P)-binding Rossmann-fold domains"/>
    <property type="match status" value="1"/>
</dbReference>
<dbReference type="InterPro" id="IPR036291">
    <property type="entry name" value="NAD(P)-bd_dom_sf"/>
</dbReference>
<dbReference type="InterPro" id="IPR041694">
    <property type="entry name" value="ADH_N_2"/>
</dbReference>
<dbReference type="InterPro" id="IPR011032">
    <property type="entry name" value="GroES-like_sf"/>
</dbReference>
<dbReference type="SMART" id="SM00829">
    <property type="entry name" value="PKS_ER"/>
    <property type="match status" value="1"/>
</dbReference>
<dbReference type="GO" id="GO:0016628">
    <property type="term" value="F:oxidoreductase activity, acting on the CH-CH group of donors, NAD or NADP as acceptor"/>
    <property type="evidence" value="ECO:0007669"/>
    <property type="project" value="InterPro"/>
</dbReference>
<accession>A0AAU3GT27</accession>
<dbReference type="PANTHER" id="PTHR43205">
    <property type="entry name" value="PROSTAGLANDIN REDUCTASE"/>
    <property type="match status" value="1"/>
</dbReference>
<feature type="domain" description="Enoyl reductase (ER)" evidence="2">
    <location>
        <begin position="21"/>
        <end position="335"/>
    </location>
</feature>
<dbReference type="Pfam" id="PF16884">
    <property type="entry name" value="ADH_N_2"/>
    <property type="match status" value="1"/>
</dbReference>
<organism evidence="3">
    <name type="scientific">Streptomyces sp. NBC_01401</name>
    <dbReference type="NCBI Taxonomy" id="2903854"/>
    <lineage>
        <taxon>Bacteria</taxon>
        <taxon>Bacillati</taxon>
        <taxon>Actinomycetota</taxon>
        <taxon>Actinomycetes</taxon>
        <taxon>Kitasatosporales</taxon>
        <taxon>Streptomycetaceae</taxon>
        <taxon>Streptomyces</taxon>
    </lineage>
</organism>